<dbReference type="Pfam" id="PF00528">
    <property type="entry name" value="BPD_transp_1"/>
    <property type="match status" value="1"/>
</dbReference>
<evidence type="ECO:0000256" key="5">
    <source>
        <dbReference type="ARBA" id="ARBA00022989"/>
    </source>
</evidence>
<evidence type="ECO:0000313" key="10">
    <source>
        <dbReference type="Proteomes" id="UP000273828"/>
    </source>
</evidence>
<dbReference type="Gene3D" id="1.10.3720.10">
    <property type="entry name" value="MetI-like"/>
    <property type="match status" value="1"/>
</dbReference>
<dbReference type="CDD" id="cd06261">
    <property type="entry name" value="TM_PBP2"/>
    <property type="match status" value="1"/>
</dbReference>
<dbReference type="AlphaFoldDB" id="A0A3N6MR65"/>
<keyword evidence="3" id="KW-1003">Cell membrane</keyword>
<keyword evidence="6 7" id="KW-0472">Membrane</keyword>
<dbReference type="NCBIfam" id="TIGR01097">
    <property type="entry name" value="PhnE"/>
    <property type="match status" value="1"/>
</dbReference>
<dbReference type="Proteomes" id="UP000273828">
    <property type="component" value="Unassembled WGS sequence"/>
</dbReference>
<dbReference type="PANTHER" id="PTHR30043:SF1">
    <property type="entry name" value="ABC TRANSPORT SYSTEM PERMEASE PROTEIN P69"/>
    <property type="match status" value="1"/>
</dbReference>
<dbReference type="GO" id="GO:0005886">
    <property type="term" value="C:plasma membrane"/>
    <property type="evidence" value="ECO:0007669"/>
    <property type="project" value="UniProtKB-SubCell"/>
</dbReference>
<feature type="transmembrane region" description="Helical" evidence="7">
    <location>
        <begin position="244"/>
        <end position="266"/>
    </location>
</feature>
<keyword evidence="10" id="KW-1185">Reference proteome</keyword>
<keyword evidence="5 7" id="KW-1133">Transmembrane helix</keyword>
<evidence type="ECO:0000256" key="7">
    <source>
        <dbReference type="RuleBase" id="RU363032"/>
    </source>
</evidence>
<dbReference type="PANTHER" id="PTHR30043">
    <property type="entry name" value="PHOSPHONATES TRANSPORT SYSTEM PERMEASE PROTEIN"/>
    <property type="match status" value="1"/>
</dbReference>
<dbReference type="GO" id="GO:0015416">
    <property type="term" value="F:ABC-type phosphonate transporter activity"/>
    <property type="evidence" value="ECO:0007669"/>
    <property type="project" value="InterPro"/>
</dbReference>
<feature type="transmembrane region" description="Helical" evidence="7">
    <location>
        <begin position="85"/>
        <end position="111"/>
    </location>
</feature>
<dbReference type="InterPro" id="IPR000515">
    <property type="entry name" value="MetI-like"/>
</dbReference>
<keyword evidence="4 7" id="KW-0812">Transmembrane</keyword>
<evidence type="ECO:0000256" key="1">
    <source>
        <dbReference type="ARBA" id="ARBA00004651"/>
    </source>
</evidence>
<evidence type="ECO:0000259" key="8">
    <source>
        <dbReference type="PROSITE" id="PS50928"/>
    </source>
</evidence>
<evidence type="ECO:0000256" key="2">
    <source>
        <dbReference type="ARBA" id="ARBA00022448"/>
    </source>
</evidence>
<feature type="transmembrane region" description="Helical" evidence="7">
    <location>
        <begin position="132"/>
        <end position="156"/>
    </location>
</feature>
<comment type="subcellular location">
    <subcellularLocation>
        <location evidence="1 7">Cell membrane</location>
        <topology evidence="1 7">Multi-pass membrane protein</topology>
    </subcellularLocation>
</comment>
<proteinExistence type="inferred from homology"/>
<evidence type="ECO:0000313" key="9">
    <source>
        <dbReference type="EMBL" id="RQG86733.1"/>
    </source>
</evidence>
<sequence>MSTDNELSQNKSWERPSLFYNKFVKYVVYLSILLFLIWSVWELRISFERFIAGIESSQMLITEMFPPDYGDSTRPRIWSGILETLAMAVIATVIGVGISIPIAFIAAGNLVPKPVYLFGRSIVMISRALHELVLAIVIVTAVGFGPLAGILALTIATPGFFAKLLSEDLEDIDEGQINAIRAVGASRSQVATYGILPQVMPRIIGLTVYRMDINIRASTIVGIVGAGGIGMTLMLSFDTYQYDFTLAILLVIVAIVLLGEMFSAWIRNKVQ</sequence>
<name>A0A3N6MR65_9EURY</name>
<feature type="transmembrane region" description="Helical" evidence="7">
    <location>
        <begin position="23"/>
        <end position="41"/>
    </location>
</feature>
<organism evidence="9 10">
    <name type="scientific">Natrarchaeobius halalkaliphilus</name>
    <dbReference type="NCBI Taxonomy" id="1679091"/>
    <lineage>
        <taxon>Archaea</taxon>
        <taxon>Methanobacteriati</taxon>
        <taxon>Methanobacteriota</taxon>
        <taxon>Stenosarchaea group</taxon>
        <taxon>Halobacteria</taxon>
        <taxon>Halobacteriales</taxon>
        <taxon>Natrialbaceae</taxon>
        <taxon>Natrarchaeobius</taxon>
    </lineage>
</organism>
<feature type="transmembrane region" description="Helical" evidence="7">
    <location>
        <begin position="215"/>
        <end position="237"/>
    </location>
</feature>
<evidence type="ECO:0000256" key="6">
    <source>
        <dbReference type="ARBA" id="ARBA00023136"/>
    </source>
</evidence>
<evidence type="ECO:0000256" key="4">
    <source>
        <dbReference type="ARBA" id="ARBA00022692"/>
    </source>
</evidence>
<gene>
    <name evidence="9" type="primary">phnE</name>
    <name evidence="9" type="ORF">EA462_16490</name>
</gene>
<dbReference type="SUPFAM" id="SSF161098">
    <property type="entry name" value="MetI-like"/>
    <property type="match status" value="1"/>
</dbReference>
<dbReference type="PROSITE" id="PS50928">
    <property type="entry name" value="ABC_TM1"/>
    <property type="match status" value="1"/>
</dbReference>
<feature type="domain" description="ABC transmembrane type-1" evidence="8">
    <location>
        <begin position="81"/>
        <end position="263"/>
    </location>
</feature>
<comment type="caution">
    <text evidence="9">The sequence shown here is derived from an EMBL/GenBank/DDBJ whole genome shotgun (WGS) entry which is preliminary data.</text>
</comment>
<accession>A0A3N6MR65</accession>
<dbReference type="RefSeq" id="WP_124179628.1">
    <property type="nucleotide sequence ID" value="NZ_REFY01000007.1"/>
</dbReference>
<dbReference type="InterPro" id="IPR005769">
    <property type="entry name" value="PhnE/PtxC"/>
</dbReference>
<dbReference type="InterPro" id="IPR035906">
    <property type="entry name" value="MetI-like_sf"/>
</dbReference>
<dbReference type="EMBL" id="REFY01000007">
    <property type="protein sequence ID" value="RQG86733.1"/>
    <property type="molecule type" value="Genomic_DNA"/>
</dbReference>
<comment type="similarity">
    <text evidence="7">Belongs to the binding-protein-dependent transport system permease family.</text>
</comment>
<protein>
    <submittedName>
        <fullName evidence="9">Phosphonate ABC transporter, permease protein PhnE</fullName>
    </submittedName>
</protein>
<evidence type="ECO:0000256" key="3">
    <source>
        <dbReference type="ARBA" id="ARBA00022475"/>
    </source>
</evidence>
<dbReference type="OrthoDB" id="252910at2157"/>
<reference evidence="9 10" key="1">
    <citation type="submission" date="2018-10" db="EMBL/GenBank/DDBJ databases">
        <title>Natrarchaeobius chitinivorans gen. nov., sp. nov., and Natrarchaeobius haloalkaliphilus sp. nov., alkaliphilic, chitin-utilizing haloarchaea from hypersaline alkaline lakes.</title>
        <authorList>
            <person name="Sorokin D.Y."/>
            <person name="Elcheninov A.G."/>
            <person name="Kostrikina N.A."/>
            <person name="Bale N.J."/>
            <person name="Sinninghe Damste J.S."/>
            <person name="Khijniak T.V."/>
            <person name="Kublanov I.V."/>
            <person name="Toshchakov S.V."/>
        </authorList>
    </citation>
    <scope>NUCLEOTIDE SEQUENCE [LARGE SCALE GENOMIC DNA]</scope>
    <source>
        <strain evidence="9 10">AArcht-Sl</strain>
    </source>
</reference>
<keyword evidence="2 7" id="KW-0813">Transport</keyword>